<dbReference type="InterPro" id="IPR043130">
    <property type="entry name" value="CDP-OH_PTrfase_TM_dom"/>
</dbReference>
<sequence>MPVRSPYPHRFPSAPAGGVVAQLILLALLTATTGLGPAGWVAGVVYAVAVGITLRSALRRRGRRSLGPADHVTLTRATLTGCVTALVVDTVRAPAPIGLLVTITAVALILDAVDGQVARRTGTVSSLGARFDMEVDAFLILVLSVFVATSLGAWVLVIGAMRYAFVVASRPLPWLKAPLPPRMTRKTVAALQGIILMVVAADVLPRPVGAVATGLALAVLVWSFGRDIMWLYRHRDATRVEPRPRGVRLQPTDVLYRVDISA</sequence>
<dbReference type="InterPro" id="IPR048254">
    <property type="entry name" value="CDP_ALCOHOL_P_TRANSF_CS"/>
</dbReference>
<evidence type="ECO:0000256" key="1">
    <source>
        <dbReference type="ARBA" id="ARBA00022679"/>
    </source>
</evidence>
<accession>A0ABR7LZF1</accession>
<keyword evidence="3" id="KW-1133">Transmembrane helix</keyword>
<feature type="transmembrane region" description="Helical" evidence="3">
    <location>
        <begin position="38"/>
        <end position="58"/>
    </location>
</feature>
<name>A0ABR7LZF1_9ACTN</name>
<dbReference type="InterPro" id="IPR000462">
    <property type="entry name" value="CDP-OH_P_trans"/>
</dbReference>
<keyword evidence="5" id="KW-1185">Reference proteome</keyword>
<dbReference type="EMBL" id="JABVEC010000038">
    <property type="protein sequence ID" value="MBC6470236.1"/>
    <property type="molecule type" value="Genomic_DNA"/>
</dbReference>
<feature type="transmembrane region" description="Helical" evidence="3">
    <location>
        <begin position="138"/>
        <end position="166"/>
    </location>
</feature>
<protein>
    <submittedName>
        <fullName evidence="4">CDP-alcohol phosphatidyltransferase family protein</fullName>
    </submittedName>
</protein>
<keyword evidence="3" id="KW-0812">Transmembrane</keyword>
<comment type="similarity">
    <text evidence="2">Belongs to the CDP-alcohol phosphatidyltransferase class-I family.</text>
</comment>
<keyword evidence="3" id="KW-0472">Membrane</keyword>
<proteinExistence type="inferred from homology"/>
<feature type="transmembrane region" description="Helical" evidence="3">
    <location>
        <begin position="210"/>
        <end position="232"/>
    </location>
</feature>
<dbReference type="Gene3D" id="1.20.120.1760">
    <property type="match status" value="1"/>
</dbReference>
<gene>
    <name evidence="4" type="ORF">HKK74_32805</name>
</gene>
<evidence type="ECO:0000256" key="3">
    <source>
        <dbReference type="SAM" id="Phobius"/>
    </source>
</evidence>
<reference evidence="4 5" key="1">
    <citation type="submission" date="2020-06" db="EMBL/GenBank/DDBJ databases">
        <title>Actinomadura xiongansis sp. nov., isolated from soil of Baiyangdian.</title>
        <authorList>
            <person name="Zhang X."/>
        </authorList>
    </citation>
    <scope>NUCLEOTIDE SEQUENCE [LARGE SCALE GENOMIC DNA]</scope>
    <source>
        <strain evidence="4 5">HBUM206468</strain>
    </source>
</reference>
<dbReference type="PROSITE" id="PS00379">
    <property type="entry name" value="CDP_ALCOHOL_P_TRANSF"/>
    <property type="match status" value="1"/>
</dbReference>
<organism evidence="4 5">
    <name type="scientific">Actinomadura alba</name>
    <dbReference type="NCBI Taxonomy" id="406431"/>
    <lineage>
        <taxon>Bacteria</taxon>
        <taxon>Bacillati</taxon>
        <taxon>Actinomycetota</taxon>
        <taxon>Actinomycetes</taxon>
        <taxon>Streptosporangiales</taxon>
        <taxon>Thermomonosporaceae</taxon>
        <taxon>Actinomadura</taxon>
    </lineage>
</organism>
<evidence type="ECO:0000256" key="2">
    <source>
        <dbReference type="RuleBase" id="RU003750"/>
    </source>
</evidence>
<dbReference type="Pfam" id="PF01066">
    <property type="entry name" value="CDP-OH_P_transf"/>
    <property type="match status" value="1"/>
</dbReference>
<dbReference type="Proteomes" id="UP000805614">
    <property type="component" value="Unassembled WGS sequence"/>
</dbReference>
<evidence type="ECO:0000313" key="4">
    <source>
        <dbReference type="EMBL" id="MBC6470236.1"/>
    </source>
</evidence>
<evidence type="ECO:0000313" key="5">
    <source>
        <dbReference type="Proteomes" id="UP000805614"/>
    </source>
</evidence>
<comment type="caution">
    <text evidence="4">The sequence shown here is derived from an EMBL/GenBank/DDBJ whole genome shotgun (WGS) entry which is preliminary data.</text>
</comment>
<keyword evidence="1 2" id="KW-0808">Transferase</keyword>